<accession>D6Z5Q4</accession>
<name>D6Z5Q4_DESAT</name>
<feature type="chain" id="PRO_5003091362" description="DUF481 domain-containing protein" evidence="1">
    <location>
        <begin position="22"/>
        <end position="254"/>
    </location>
</feature>
<dbReference type="AlphaFoldDB" id="D6Z5Q4"/>
<protein>
    <recommendedName>
        <fullName evidence="4">DUF481 domain-containing protein</fullName>
    </recommendedName>
</protein>
<evidence type="ECO:0000256" key="1">
    <source>
        <dbReference type="SAM" id="SignalP"/>
    </source>
</evidence>
<dbReference type="HOGENOM" id="CLU_1092924_0_0_7"/>
<evidence type="ECO:0008006" key="4">
    <source>
        <dbReference type="Google" id="ProtNLM"/>
    </source>
</evidence>
<reference evidence="3" key="1">
    <citation type="submission" date="2010-02" db="EMBL/GenBank/DDBJ databases">
        <title>Complete sequence of Desulfurivibrio alkaliphilus AHT2.</title>
        <authorList>
            <consortium name="US DOE Joint Genome Institute"/>
            <person name="Pitluck S."/>
            <person name="Chertkov O."/>
            <person name="Detter J.C."/>
            <person name="Han C."/>
            <person name="Tapia R."/>
            <person name="Larimer F."/>
            <person name="Land M."/>
            <person name="Hauser L."/>
            <person name="Kyrpides N."/>
            <person name="Mikhailova N."/>
            <person name="Sorokin D.Y."/>
            <person name="Muyzer G."/>
            <person name="Woyke T."/>
        </authorList>
    </citation>
    <scope>NUCLEOTIDE SEQUENCE [LARGE SCALE GENOMIC DNA]</scope>
    <source>
        <strain evidence="3">DSM 19089 / UNIQEM U267 / AHT2</strain>
    </source>
</reference>
<feature type="signal peptide" evidence="1">
    <location>
        <begin position="1"/>
        <end position="21"/>
    </location>
</feature>
<evidence type="ECO:0000313" key="3">
    <source>
        <dbReference type="Proteomes" id="UP000001508"/>
    </source>
</evidence>
<keyword evidence="3" id="KW-1185">Reference proteome</keyword>
<dbReference type="InParanoid" id="D6Z5Q4"/>
<gene>
    <name evidence="2" type="ordered locus">DaAHT2_2120</name>
</gene>
<dbReference type="Proteomes" id="UP000001508">
    <property type="component" value="Chromosome"/>
</dbReference>
<dbReference type="eggNOG" id="COG3137">
    <property type="taxonomic scope" value="Bacteria"/>
</dbReference>
<organism evidence="2 3">
    <name type="scientific">Desulfurivibrio alkaliphilus (strain DSM 19089 / UNIQEM U267 / AHT2)</name>
    <dbReference type="NCBI Taxonomy" id="589865"/>
    <lineage>
        <taxon>Bacteria</taxon>
        <taxon>Pseudomonadati</taxon>
        <taxon>Thermodesulfobacteriota</taxon>
        <taxon>Desulfobulbia</taxon>
        <taxon>Desulfobulbales</taxon>
        <taxon>Desulfobulbaceae</taxon>
        <taxon>Desulfurivibrio</taxon>
    </lineage>
</organism>
<sequence>MFFRFVQVLLAMLVFVVPAAAEPEALSATEAGEEKLRRWLYEAALDLAGKEGNTREFGLGGSLTAVLKGPDDALKLIAEYERKKTDGEKSTDQMLGVVDYESFPSKYLGWYIRTALEKDVIERVKLRSTSGTGLSYRLINQEHHTLVARSGIGYRYTRYDNDIENDSDPTMDLGLIHRYEFGRQWSLRNEVTYSPSLDDFDDYRILHDSALEVPVGVGDFWKLRMGVRNDYNNQPVVEERLDTTYYTRLVVSWQ</sequence>
<dbReference type="KEGG" id="dak:DaAHT2_2120"/>
<dbReference type="OrthoDB" id="9806250at2"/>
<dbReference type="RefSeq" id="WP_013164308.1">
    <property type="nucleotide sequence ID" value="NC_014216.1"/>
</dbReference>
<evidence type="ECO:0000313" key="2">
    <source>
        <dbReference type="EMBL" id="ADH86791.1"/>
    </source>
</evidence>
<dbReference type="InterPro" id="IPR007433">
    <property type="entry name" value="DUF481"/>
</dbReference>
<proteinExistence type="predicted"/>
<keyword evidence="1" id="KW-0732">Signal</keyword>
<dbReference type="EMBL" id="CP001940">
    <property type="protein sequence ID" value="ADH86791.1"/>
    <property type="molecule type" value="Genomic_DNA"/>
</dbReference>
<dbReference type="Pfam" id="PF04338">
    <property type="entry name" value="DUF481"/>
    <property type="match status" value="1"/>
</dbReference>